<dbReference type="AlphaFoldDB" id="A0A6A4DZK0"/>
<feature type="transmembrane region" description="Helical" evidence="7">
    <location>
        <begin position="260"/>
        <end position="279"/>
    </location>
</feature>
<reference evidence="8 9" key="1">
    <citation type="submission" date="2018-08" db="EMBL/GenBank/DDBJ databases">
        <title>Genomic investigation of the strawberry pathogen Phytophthora fragariae indicates pathogenicity is determined by transcriptional variation in three key races.</title>
        <authorList>
            <person name="Adams T.M."/>
            <person name="Armitage A.D."/>
            <person name="Sobczyk M.K."/>
            <person name="Bates H.J."/>
            <person name="Dunwell J.M."/>
            <person name="Nellist C.F."/>
            <person name="Harrison R.J."/>
        </authorList>
    </citation>
    <scope>NUCLEOTIDE SEQUENCE [LARGE SCALE GENOMIC DNA]</scope>
    <source>
        <strain evidence="8 9">SCRP333</strain>
    </source>
</reference>
<evidence type="ECO:0000256" key="4">
    <source>
        <dbReference type="ARBA" id="ARBA00022989"/>
    </source>
</evidence>
<gene>
    <name evidence="8" type="ORF">PR003_g19171</name>
</gene>
<dbReference type="EMBL" id="QXFT01001593">
    <property type="protein sequence ID" value="KAE9314712.1"/>
    <property type="molecule type" value="Genomic_DNA"/>
</dbReference>
<evidence type="ECO:0000256" key="6">
    <source>
        <dbReference type="SAM" id="MobiDB-lite"/>
    </source>
</evidence>
<dbReference type="PANTHER" id="PTHR10383">
    <property type="entry name" value="SERINE INCORPORATOR"/>
    <property type="match status" value="1"/>
</dbReference>
<dbReference type="Proteomes" id="UP000434957">
    <property type="component" value="Unassembled WGS sequence"/>
</dbReference>
<name>A0A6A4DZK0_9STRA</name>
<keyword evidence="5 7" id="KW-0472">Membrane</keyword>
<feature type="transmembrane region" description="Helical" evidence="7">
    <location>
        <begin position="20"/>
        <end position="38"/>
    </location>
</feature>
<comment type="similarity">
    <text evidence="2">Belongs to the TDE1 family.</text>
</comment>
<keyword evidence="9" id="KW-1185">Reference proteome</keyword>
<feature type="compositionally biased region" description="Polar residues" evidence="6">
    <location>
        <begin position="159"/>
        <end position="171"/>
    </location>
</feature>
<comment type="caution">
    <text evidence="8">The sequence shown here is derived from an EMBL/GenBank/DDBJ whole genome shotgun (WGS) entry which is preliminary data.</text>
</comment>
<keyword evidence="4 7" id="KW-1133">Transmembrane helix</keyword>
<proteinExistence type="inferred from homology"/>
<evidence type="ECO:0000256" key="5">
    <source>
        <dbReference type="ARBA" id="ARBA00023136"/>
    </source>
</evidence>
<sequence length="285" mass="32135">MPSMLPAFLQIEINWLRGLYIALFFCNAIFATMFKTIGRDLLSSFGTFSDCDETDSASCQGNQMIFRASFSISMFFLMRALLSRFGWVQPRARAIKILMWVEVPVLIALLVGSFYIPNYEESSNTDSVIANAVIAAFAMTWTSWRTSSAATKLLVRQGRTPQSRETPTTRSGSDDRHRDQQFASVVVVDVHPAHHTDESPTLAPAGTTVEPPQPSRELIHEPWQFYSMMCLAGLYMAMVLTDWNSADGSFNNISMWVKIVAQWVTILLFSWTLVAPKLFPDRDFS</sequence>
<evidence type="ECO:0000256" key="7">
    <source>
        <dbReference type="SAM" id="Phobius"/>
    </source>
</evidence>
<feature type="transmembrane region" description="Helical" evidence="7">
    <location>
        <begin position="94"/>
        <end position="116"/>
    </location>
</feature>
<dbReference type="InterPro" id="IPR005016">
    <property type="entry name" value="TDE1/TMS"/>
</dbReference>
<dbReference type="PANTHER" id="PTHR10383:SF9">
    <property type="entry name" value="SERINE INCORPORATOR, ISOFORM F"/>
    <property type="match status" value="1"/>
</dbReference>
<feature type="region of interest" description="Disordered" evidence="6">
    <location>
        <begin position="195"/>
        <end position="214"/>
    </location>
</feature>
<dbReference type="GO" id="GO:0016020">
    <property type="term" value="C:membrane"/>
    <property type="evidence" value="ECO:0007669"/>
    <property type="project" value="UniProtKB-SubCell"/>
</dbReference>
<evidence type="ECO:0000256" key="1">
    <source>
        <dbReference type="ARBA" id="ARBA00004141"/>
    </source>
</evidence>
<evidence type="ECO:0000256" key="3">
    <source>
        <dbReference type="ARBA" id="ARBA00022692"/>
    </source>
</evidence>
<comment type="subcellular location">
    <subcellularLocation>
        <location evidence="1">Membrane</location>
        <topology evidence="1">Multi-pass membrane protein</topology>
    </subcellularLocation>
</comment>
<evidence type="ECO:0000313" key="9">
    <source>
        <dbReference type="Proteomes" id="UP000434957"/>
    </source>
</evidence>
<dbReference type="Pfam" id="PF03348">
    <property type="entry name" value="Serinc"/>
    <property type="match status" value="2"/>
</dbReference>
<evidence type="ECO:0000256" key="2">
    <source>
        <dbReference type="ARBA" id="ARBA00006665"/>
    </source>
</evidence>
<evidence type="ECO:0000313" key="8">
    <source>
        <dbReference type="EMBL" id="KAE9314712.1"/>
    </source>
</evidence>
<organism evidence="8 9">
    <name type="scientific">Phytophthora rubi</name>
    <dbReference type="NCBI Taxonomy" id="129364"/>
    <lineage>
        <taxon>Eukaryota</taxon>
        <taxon>Sar</taxon>
        <taxon>Stramenopiles</taxon>
        <taxon>Oomycota</taxon>
        <taxon>Peronosporomycetes</taxon>
        <taxon>Peronosporales</taxon>
        <taxon>Peronosporaceae</taxon>
        <taxon>Phytophthora</taxon>
    </lineage>
</organism>
<feature type="transmembrane region" description="Helical" evidence="7">
    <location>
        <begin position="223"/>
        <end position="240"/>
    </location>
</feature>
<accession>A0A6A4DZK0</accession>
<feature type="transmembrane region" description="Helical" evidence="7">
    <location>
        <begin position="64"/>
        <end position="82"/>
    </location>
</feature>
<protein>
    <submittedName>
        <fullName evidence="8">Uncharacterized protein</fullName>
    </submittedName>
</protein>
<keyword evidence="3 7" id="KW-0812">Transmembrane</keyword>
<feature type="region of interest" description="Disordered" evidence="6">
    <location>
        <begin position="155"/>
        <end position="177"/>
    </location>
</feature>